<evidence type="ECO:0000256" key="4">
    <source>
        <dbReference type="ARBA" id="ARBA00022723"/>
    </source>
</evidence>
<dbReference type="STRING" id="7739.C3YKM4"/>
<sequence length="419" mass="45893">MTFSAKIEGVIVTAAGRYGAKRRRRFGLVITDLCHGDFGKVPLGQNNGCKNSSIDLVKVDVNRSVAAQGPFDVFIHDFTDIVREAEEGDTKAEMFVAELSEYVSRHPNMVVMNPVASWRLLHDRLGAQGVAAEVVKLLNDPDVIVPNRVYLEKSGVKNMMKNLKMAGVTFPFVCKSSSLLLAEHHKMTLVYGRRGLESLDLPCAAESFTNHSGILHKIYVIGDTHFVYARPSLKNFAMSDDLPNVQFSTSDVAKSDSVSPLNAGKRGEPTSQTSPVSDEKISRISDRMRHVLGSSLIGIDVIVQDGTGNHVIIDVNDFPGNIADEDTQAEMLVTGLEGKHGEPTRETRPVSDEKISRISDTTRRVLGSSLFGIDVIVQDGTGNHVIIDINDFPSKYELQADMGWECVSVNLLPSNSVRQ</sequence>
<dbReference type="Pfam" id="PF17927">
    <property type="entry name" value="Ins134_P3_kin_N"/>
    <property type="match status" value="1"/>
</dbReference>
<evidence type="ECO:0000259" key="11">
    <source>
        <dbReference type="Pfam" id="PF17927"/>
    </source>
</evidence>
<dbReference type="InterPro" id="IPR040464">
    <property type="entry name" value="InsP(3)kin_ATP-grasp"/>
</dbReference>
<dbReference type="GO" id="GO:0005524">
    <property type="term" value="F:ATP binding"/>
    <property type="evidence" value="ECO:0007669"/>
    <property type="project" value="UniProtKB-KW"/>
</dbReference>
<evidence type="ECO:0000313" key="12">
    <source>
        <dbReference type="EMBL" id="EEN59092.1"/>
    </source>
</evidence>
<dbReference type="InterPro" id="IPR008656">
    <property type="entry name" value="Inositol_tetrakis-P_1-kinase"/>
</dbReference>
<dbReference type="Gene3D" id="3.30.470.20">
    <property type="entry name" value="ATP-grasp fold, B domain"/>
    <property type="match status" value="2"/>
</dbReference>
<keyword evidence="5" id="KW-0547">Nucleotide-binding</keyword>
<feature type="domain" description="Inositol 1,3,4-trisphosphate 5/6-kinase ATP-grasp" evidence="10">
    <location>
        <begin position="351"/>
        <end position="394"/>
    </location>
</feature>
<feature type="region of interest" description="Disordered" evidence="9">
    <location>
        <begin position="253"/>
        <end position="281"/>
    </location>
</feature>
<dbReference type="EMBL" id="GG666523">
    <property type="protein sequence ID" value="EEN59092.1"/>
    <property type="molecule type" value="Genomic_DNA"/>
</dbReference>
<organism>
    <name type="scientific">Branchiostoma floridae</name>
    <name type="common">Florida lancelet</name>
    <name type="synonym">Amphioxus</name>
    <dbReference type="NCBI Taxonomy" id="7739"/>
    <lineage>
        <taxon>Eukaryota</taxon>
        <taxon>Metazoa</taxon>
        <taxon>Chordata</taxon>
        <taxon>Cephalochordata</taxon>
        <taxon>Leptocardii</taxon>
        <taxon>Amphioxiformes</taxon>
        <taxon>Branchiostomatidae</taxon>
        <taxon>Branchiostoma</taxon>
    </lineage>
</organism>
<dbReference type="eggNOG" id="ENOG502QQS1">
    <property type="taxonomic scope" value="Eukaryota"/>
</dbReference>
<comment type="cofactor">
    <cofactor evidence="1">
        <name>Mg(2+)</name>
        <dbReference type="ChEBI" id="CHEBI:18420"/>
    </cofactor>
</comment>
<evidence type="ECO:0000256" key="2">
    <source>
        <dbReference type="ARBA" id="ARBA00009601"/>
    </source>
</evidence>
<reference evidence="12" key="1">
    <citation type="journal article" date="2008" name="Nature">
        <title>The amphioxus genome and the evolution of the chordate karyotype.</title>
        <authorList>
            <consortium name="US DOE Joint Genome Institute (JGI-PGF)"/>
            <person name="Putnam N.H."/>
            <person name="Butts T."/>
            <person name="Ferrier D.E.K."/>
            <person name="Furlong R.F."/>
            <person name="Hellsten U."/>
            <person name="Kawashima T."/>
            <person name="Robinson-Rechavi M."/>
            <person name="Shoguchi E."/>
            <person name="Terry A."/>
            <person name="Yu J.-K."/>
            <person name="Benito-Gutierrez E.L."/>
            <person name="Dubchak I."/>
            <person name="Garcia-Fernandez J."/>
            <person name="Gibson-Brown J.J."/>
            <person name="Grigoriev I.V."/>
            <person name="Horton A.C."/>
            <person name="de Jong P.J."/>
            <person name="Jurka J."/>
            <person name="Kapitonov V.V."/>
            <person name="Kohara Y."/>
            <person name="Kuroki Y."/>
            <person name="Lindquist E."/>
            <person name="Lucas S."/>
            <person name="Osoegawa K."/>
            <person name="Pennacchio L.A."/>
            <person name="Salamov A.A."/>
            <person name="Satou Y."/>
            <person name="Sauka-Spengler T."/>
            <person name="Schmutz J."/>
            <person name="Shin-I T."/>
            <person name="Toyoda A."/>
            <person name="Bronner-Fraser M."/>
            <person name="Fujiyama A."/>
            <person name="Holland L.Z."/>
            <person name="Holland P.W.H."/>
            <person name="Satoh N."/>
            <person name="Rokhsar D.S."/>
        </authorList>
    </citation>
    <scope>NUCLEOTIDE SEQUENCE [LARGE SCALE GENOMIC DNA]</scope>
    <source>
        <strain evidence="12">S238N-H82</strain>
        <tissue evidence="12">Testes</tissue>
    </source>
</reference>
<evidence type="ECO:0000256" key="3">
    <source>
        <dbReference type="ARBA" id="ARBA00022679"/>
    </source>
</evidence>
<dbReference type="PANTHER" id="PTHR14217:SF1">
    <property type="entry name" value="INOSITOL-TETRAKISPHOSPHATE 1-KINASE"/>
    <property type="match status" value="1"/>
</dbReference>
<feature type="domain" description="Inositol 1,3,4-trisphosphate 5/6-kinase ATP-grasp" evidence="10">
    <location>
        <begin position="142"/>
        <end position="320"/>
    </location>
</feature>
<keyword evidence="3" id="KW-0808">Transferase</keyword>
<protein>
    <recommendedName>
        <fullName evidence="13">Inositol-tetrakisphosphate 1-kinase</fullName>
    </recommendedName>
</protein>
<evidence type="ECO:0008006" key="13">
    <source>
        <dbReference type="Google" id="ProtNLM"/>
    </source>
</evidence>
<proteinExistence type="inferred from homology"/>
<comment type="similarity">
    <text evidence="2">Belongs to the ITPK1 family.</text>
</comment>
<dbReference type="InterPro" id="IPR041429">
    <property type="entry name" value="ITPK1_N"/>
</dbReference>
<dbReference type="Pfam" id="PF05770">
    <property type="entry name" value="Ins134_P3_kin"/>
    <property type="match status" value="2"/>
</dbReference>
<evidence type="ECO:0000256" key="5">
    <source>
        <dbReference type="ARBA" id="ARBA00022741"/>
    </source>
</evidence>
<dbReference type="AlphaFoldDB" id="C3YKM4"/>
<evidence type="ECO:0000256" key="7">
    <source>
        <dbReference type="ARBA" id="ARBA00022840"/>
    </source>
</evidence>
<keyword evidence="8" id="KW-0460">Magnesium</keyword>
<dbReference type="FunFam" id="3.30.470.20:FF:000047">
    <property type="entry name" value="Inositol-tetrakisphosphate 1-kinase 4"/>
    <property type="match status" value="1"/>
</dbReference>
<name>C3YKM4_BRAFL</name>
<gene>
    <name evidence="12" type="ORF">BRAFLDRAFT_63286</name>
</gene>
<dbReference type="GO" id="GO:0052726">
    <property type="term" value="F:inositol-1,3,4-trisphosphate 5-kinase activity"/>
    <property type="evidence" value="ECO:0007669"/>
    <property type="project" value="InterPro"/>
</dbReference>
<accession>C3YKM4</accession>
<keyword evidence="7" id="KW-0067">ATP-binding</keyword>
<dbReference type="SUPFAM" id="SSF56059">
    <property type="entry name" value="Glutathione synthetase ATP-binding domain-like"/>
    <property type="match status" value="1"/>
</dbReference>
<feature type="domain" description="Inositol-tetrakisphosphate 1-kinase N-terminal" evidence="11">
    <location>
        <begin position="49"/>
        <end position="115"/>
    </location>
</feature>
<dbReference type="GO" id="GO:0052725">
    <property type="term" value="F:inositol-1,3,4-trisphosphate 6-kinase activity"/>
    <property type="evidence" value="ECO:0007669"/>
    <property type="project" value="InterPro"/>
</dbReference>
<evidence type="ECO:0000259" key="10">
    <source>
        <dbReference type="Pfam" id="PF05770"/>
    </source>
</evidence>
<dbReference type="InParanoid" id="C3YKM4"/>
<dbReference type="GO" id="GO:0032957">
    <property type="term" value="P:inositol trisphosphate metabolic process"/>
    <property type="evidence" value="ECO:0007669"/>
    <property type="project" value="InterPro"/>
</dbReference>
<evidence type="ECO:0000256" key="8">
    <source>
        <dbReference type="ARBA" id="ARBA00022842"/>
    </source>
</evidence>
<dbReference type="GO" id="GO:0000287">
    <property type="term" value="F:magnesium ion binding"/>
    <property type="evidence" value="ECO:0007669"/>
    <property type="project" value="InterPro"/>
</dbReference>
<keyword evidence="6" id="KW-0418">Kinase</keyword>
<keyword evidence="4" id="KW-0479">Metal-binding</keyword>
<dbReference type="PANTHER" id="PTHR14217">
    <property type="entry name" value="INOSITOL-TETRAKISPHOSPHATE 1-KINASE"/>
    <property type="match status" value="1"/>
</dbReference>
<evidence type="ECO:0000256" key="9">
    <source>
        <dbReference type="SAM" id="MobiDB-lite"/>
    </source>
</evidence>
<evidence type="ECO:0000256" key="1">
    <source>
        <dbReference type="ARBA" id="ARBA00001946"/>
    </source>
</evidence>
<dbReference type="GO" id="GO:0047325">
    <property type="term" value="F:inositol-3,4,5,6-tetrakisphosphate 1-kinase activity"/>
    <property type="evidence" value="ECO:0007669"/>
    <property type="project" value="InterPro"/>
</dbReference>
<evidence type="ECO:0000256" key="6">
    <source>
        <dbReference type="ARBA" id="ARBA00022777"/>
    </source>
</evidence>